<dbReference type="RefSeq" id="WP_250918483.1">
    <property type="nucleotide sequence ID" value="NZ_JAMQAW010000007.1"/>
</dbReference>
<name>A0ABT0UIR6_9ACTN</name>
<keyword evidence="2" id="KW-1185">Reference proteome</keyword>
<proteinExistence type="predicted"/>
<comment type="caution">
    <text evidence="1">The sequence shown here is derived from an EMBL/GenBank/DDBJ whole genome shotgun (WGS) entry which is preliminary data.</text>
</comment>
<accession>A0ABT0UIR6</accession>
<gene>
    <name evidence="1" type="ORF">NBG84_07325</name>
</gene>
<organism evidence="1 2">
    <name type="scientific">Streptomyces albipurpureus</name>
    <dbReference type="NCBI Taxonomy" id="2897419"/>
    <lineage>
        <taxon>Bacteria</taxon>
        <taxon>Bacillati</taxon>
        <taxon>Actinomycetota</taxon>
        <taxon>Actinomycetes</taxon>
        <taxon>Kitasatosporales</taxon>
        <taxon>Streptomycetaceae</taxon>
        <taxon>Streptomyces</taxon>
    </lineage>
</organism>
<dbReference type="EMBL" id="JAMQAW010000007">
    <property type="protein sequence ID" value="MCM2388127.1"/>
    <property type="molecule type" value="Genomic_DNA"/>
</dbReference>
<evidence type="ECO:0000313" key="1">
    <source>
        <dbReference type="EMBL" id="MCM2388127.1"/>
    </source>
</evidence>
<sequence length="138" mass="15219">MDPLVLTAGSALVAAIATDGWLQVRSSAVELWRRVHPERVPAVEAELAEVRDEVLAARESGELDAIEGLEQDWQRRLQRLLRDDPALAVELRRILDEQWLPATSPSPAPQVHSVRQDARAVGPGSRIYQAGNDLTVTD</sequence>
<reference evidence="1" key="1">
    <citation type="submission" date="2022-06" db="EMBL/GenBank/DDBJ databases">
        <title>Genome public.</title>
        <authorList>
            <person name="Sun Q."/>
        </authorList>
    </citation>
    <scope>NUCLEOTIDE SEQUENCE</scope>
    <source>
        <strain evidence="1">CWNU-1</strain>
    </source>
</reference>
<dbReference type="Proteomes" id="UP001431429">
    <property type="component" value="Unassembled WGS sequence"/>
</dbReference>
<evidence type="ECO:0000313" key="2">
    <source>
        <dbReference type="Proteomes" id="UP001431429"/>
    </source>
</evidence>
<protein>
    <submittedName>
        <fullName evidence="1">Uncharacterized protein</fullName>
    </submittedName>
</protein>